<protein>
    <submittedName>
        <fullName evidence="1">Uncharacterized protein</fullName>
    </submittedName>
</protein>
<proteinExistence type="predicted"/>
<reference evidence="1" key="1">
    <citation type="submission" date="2018-11" db="EMBL/GenBank/DDBJ databases">
        <authorList>
            <consortium name="Pathogen Informatics"/>
        </authorList>
    </citation>
    <scope>NUCLEOTIDE SEQUENCE</scope>
</reference>
<dbReference type="AlphaFoldDB" id="A0A3S5B7M9"/>
<keyword evidence="2" id="KW-1185">Reference proteome</keyword>
<organism evidence="1 2">
    <name type="scientific">Protopolystoma xenopodis</name>
    <dbReference type="NCBI Taxonomy" id="117903"/>
    <lineage>
        <taxon>Eukaryota</taxon>
        <taxon>Metazoa</taxon>
        <taxon>Spiralia</taxon>
        <taxon>Lophotrochozoa</taxon>
        <taxon>Platyhelminthes</taxon>
        <taxon>Monogenea</taxon>
        <taxon>Polyopisthocotylea</taxon>
        <taxon>Polystomatidea</taxon>
        <taxon>Polystomatidae</taxon>
        <taxon>Protopolystoma</taxon>
    </lineage>
</organism>
<evidence type="ECO:0000313" key="2">
    <source>
        <dbReference type="Proteomes" id="UP000784294"/>
    </source>
</evidence>
<dbReference type="Proteomes" id="UP000784294">
    <property type="component" value="Unassembled WGS sequence"/>
</dbReference>
<sequence length="146" mass="16475">MFRVIWLYCNHQVHAGHKTSCLVSEGIGLTLRARDENPTRVTRARIPSLRHQLGSSHRVFCTHLATFPTGINLNSSITTAQLVSSLADSAQRKPFFSSHLFVTTQTRRRRAIQRPTPCCSLSLFLSWYRRCCVSMQNAKAGSLKLC</sequence>
<accession>A0A3S5B7M9</accession>
<dbReference type="EMBL" id="CAAALY010274684">
    <property type="protein sequence ID" value="VEL42489.1"/>
    <property type="molecule type" value="Genomic_DNA"/>
</dbReference>
<name>A0A3S5B7M9_9PLAT</name>
<gene>
    <name evidence="1" type="ORF">PXEA_LOCUS35929</name>
</gene>
<evidence type="ECO:0000313" key="1">
    <source>
        <dbReference type="EMBL" id="VEL42489.1"/>
    </source>
</evidence>
<comment type="caution">
    <text evidence="1">The sequence shown here is derived from an EMBL/GenBank/DDBJ whole genome shotgun (WGS) entry which is preliminary data.</text>
</comment>